<evidence type="ECO:0000256" key="2">
    <source>
        <dbReference type="SAM" id="SignalP"/>
    </source>
</evidence>
<feature type="chain" id="PRO_5022219627" description="Copper amine oxidase-like N-terminal domain-containing protein" evidence="2">
    <location>
        <begin position="26"/>
        <end position="289"/>
    </location>
</feature>
<evidence type="ECO:0000256" key="1">
    <source>
        <dbReference type="SAM" id="Coils"/>
    </source>
</evidence>
<feature type="coiled-coil region" evidence="1">
    <location>
        <begin position="82"/>
        <end position="130"/>
    </location>
</feature>
<accession>A0A552V250</accession>
<sequence>MKKIVKNASLIALGLTLGLAANSLAANLNITAIKDNTHKIFLDGTRKDADLINYENRVYVPLRFVSENMGLSIDYDKSYRTINVKNAQVKDLKEQIDALKKQQEQTKKELEDTIAQLKAAKEANLKAKDNSTALSSASATKLSSNNPTDARKEDVKIGDVAYKQLPIYFTKDGLSLELNQIVRKDANSNSNFYIYLKNQTQSPIMIDVFSAVFTYVDARGNTRQLGHDNVLLSEQGKAVLSSFPADFDDRFYMALDQIPEDAKKGVLTFNYYKVGDEKNITRVTMAVQL</sequence>
<proteinExistence type="predicted"/>
<evidence type="ECO:0000259" key="3">
    <source>
        <dbReference type="Pfam" id="PF07833"/>
    </source>
</evidence>
<dbReference type="EMBL" id="VJXW01000013">
    <property type="protein sequence ID" value="TRW24536.1"/>
    <property type="molecule type" value="Genomic_DNA"/>
</dbReference>
<keyword evidence="2" id="KW-0732">Signal</keyword>
<dbReference type="OrthoDB" id="1758267at2"/>
<comment type="caution">
    <text evidence="4">The sequence shown here is derived from an EMBL/GenBank/DDBJ whole genome shotgun (WGS) entry which is preliminary data.</text>
</comment>
<protein>
    <recommendedName>
        <fullName evidence="3">Copper amine oxidase-like N-terminal domain-containing protein</fullName>
    </recommendedName>
</protein>
<dbReference type="AlphaFoldDB" id="A0A552V250"/>
<keyword evidence="1" id="KW-0175">Coiled coil</keyword>
<dbReference type="Proteomes" id="UP000319424">
    <property type="component" value="Unassembled WGS sequence"/>
</dbReference>
<reference evidence="4 5" key="1">
    <citation type="submission" date="2019-07" db="EMBL/GenBank/DDBJ databases">
        <title>Criibacterium bergeronii gen. nov., sp. nov. isolated from human clinical samples.</title>
        <authorList>
            <person name="Maheux A.F."/>
            <person name="Boudreau D.K."/>
            <person name="Berube E."/>
            <person name="Brodeur S."/>
            <person name="Bernard K.A."/>
            <person name="Abed J.Y."/>
            <person name="Ducrey E."/>
            <person name="Guay E.F."/>
            <person name="Raymond F."/>
            <person name="Corbeil J."/>
            <person name="Domingo M.-C."/>
            <person name="Roy P.H."/>
            <person name="Boissinot M."/>
            <person name="Tocheva E.I."/>
            <person name="Omar R.F."/>
        </authorList>
    </citation>
    <scope>NUCLEOTIDE SEQUENCE [LARGE SCALE GENOMIC DNA]</scope>
    <source>
        <strain evidence="4 5">CCRI-24246</strain>
    </source>
</reference>
<dbReference type="InterPro" id="IPR036582">
    <property type="entry name" value="Mao_N_sf"/>
</dbReference>
<evidence type="ECO:0000313" key="5">
    <source>
        <dbReference type="Proteomes" id="UP000319424"/>
    </source>
</evidence>
<gene>
    <name evidence="4" type="ORF">FL857_08570</name>
</gene>
<dbReference type="SUPFAM" id="SSF55383">
    <property type="entry name" value="Copper amine oxidase, domain N"/>
    <property type="match status" value="1"/>
</dbReference>
<feature type="domain" description="Copper amine oxidase-like N-terminal" evidence="3">
    <location>
        <begin position="48"/>
        <end position="86"/>
    </location>
</feature>
<dbReference type="InterPro" id="IPR012854">
    <property type="entry name" value="Cu_amine_oxidase-like_N"/>
</dbReference>
<organism evidence="4 5">
    <name type="scientific">Criibacterium bergeronii</name>
    <dbReference type="NCBI Taxonomy" id="1871336"/>
    <lineage>
        <taxon>Bacteria</taxon>
        <taxon>Bacillati</taxon>
        <taxon>Bacillota</taxon>
        <taxon>Clostridia</taxon>
        <taxon>Peptostreptococcales</taxon>
        <taxon>Filifactoraceae</taxon>
        <taxon>Criibacterium</taxon>
    </lineage>
</organism>
<dbReference type="RefSeq" id="WP_144398490.1">
    <property type="nucleotide sequence ID" value="NZ_VJXW01000013.1"/>
</dbReference>
<name>A0A552V250_9FIRM</name>
<evidence type="ECO:0000313" key="4">
    <source>
        <dbReference type="EMBL" id="TRW24536.1"/>
    </source>
</evidence>
<dbReference type="Pfam" id="PF07833">
    <property type="entry name" value="Cu_amine_oxidN1"/>
    <property type="match status" value="1"/>
</dbReference>
<feature type="signal peptide" evidence="2">
    <location>
        <begin position="1"/>
        <end position="25"/>
    </location>
</feature>